<name>A0AAW0RZ87_9HYPO</name>
<dbReference type="PROSITE" id="PS51257">
    <property type="entry name" value="PROKAR_LIPOPROTEIN"/>
    <property type="match status" value="1"/>
</dbReference>
<reference evidence="2 3" key="1">
    <citation type="submission" date="2020-02" db="EMBL/GenBank/DDBJ databases">
        <title>Comparative genomics of the hypocrealean fungal genus Beauvera.</title>
        <authorList>
            <person name="Showalter D.N."/>
            <person name="Bushley K.E."/>
            <person name="Rehner S.A."/>
        </authorList>
    </citation>
    <scope>NUCLEOTIDE SEQUENCE [LARGE SCALE GENOMIC DNA]</scope>
    <source>
        <strain evidence="2 3">ARSEF4384</strain>
    </source>
</reference>
<proteinExistence type="predicted"/>
<feature type="region of interest" description="Disordered" evidence="1">
    <location>
        <begin position="1"/>
        <end position="20"/>
    </location>
</feature>
<comment type="caution">
    <text evidence="2">The sequence shown here is derived from an EMBL/GenBank/DDBJ whole genome shotgun (WGS) entry which is preliminary data.</text>
</comment>
<gene>
    <name evidence="2" type="ORF">G3M48_001490</name>
</gene>
<protein>
    <submittedName>
        <fullName evidence="2">Uncharacterized protein</fullName>
    </submittedName>
</protein>
<evidence type="ECO:0000313" key="2">
    <source>
        <dbReference type="EMBL" id="KAK8147522.1"/>
    </source>
</evidence>
<dbReference type="Proteomes" id="UP001397290">
    <property type="component" value="Unassembled WGS sequence"/>
</dbReference>
<evidence type="ECO:0000313" key="3">
    <source>
        <dbReference type="Proteomes" id="UP001397290"/>
    </source>
</evidence>
<dbReference type="EMBL" id="JAAHCF010000142">
    <property type="protein sequence ID" value="KAK8147522.1"/>
    <property type="molecule type" value="Genomic_DNA"/>
</dbReference>
<sequence length="152" mass="16474">MEKESTKKTTKKGSQQGGWAGSCSSAHQAALPLAVTCNCPPPPIPHTHIESAATVCLSRLRFPFHLLEAFKTAIYLCIFDQRSTAFLHLFASLTALQPTVTASLFDTHDIPAAPTVPGMADAPIRQHPLDPPWLNPHRSCACGLDARHRLAE</sequence>
<dbReference type="AlphaFoldDB" id="A0AAW0RZ87"/>
<keyword evidence="3" id="KW-1185">Reference proteome</keyword>
<organism evidence="2 3">
    <name type="scientific">Beauveria asiatica</name>
    <dbReference type="NCBI Taxonomy" id="1069075"/>
    <lineage>
        <taxon>Eukaryota</taxon>
        <taxon>Fungi</taxon>
        <taxon>Dikarya</taxon>
        <taxon>Ascomycota</taxon>
        <taxon>Pezizomycotina</taxon>
        <taxon>Sordariomycetes</taxon>
        <taxon>Hypocreomycetidae</taxon>
        <taxon>Hypocreales</taxon>
        <taxon>Cordycipitaceae</taxon>
        <taxon>Beauveria</taxon>
    </lineage>
</organism>
<accession>A0AAW0RZ87</accession>
<evidence type="ECO:0000256" key="1">
    <source>
        <dbReference type="SAM" id="MobiDB-lite"/>
    </source>
</evidence>